<dbReference type="RefSeq" id="WP_094390969.1">
    <property type="nucleotide sequence ID" value="NZ_JADYTN010000009.1"/>
</dbReference>
<accession>A0ABS9CEP5</accession>
<dbReference type="Proteomes" id="UP001200470">
    <property type="component" value="Unassembled WGS sequence"/>
</dbReference>
<comment type="caution">
    <text evidence="1">The sequence shown here is derived from an EMBL/GenBank/DDBJ whole genome shotgun (WGS) entry which is preliminary data.</text>
</comment>
<dbReference type="EMBL" id="JADYTN010000009">
    <property type="protein sequence ID" value="MCF2563558.1"/>
    <property type="molecule type" value="Genomic_DNA"/>
</dbReference>
<protein>
    <submittedName>
        <fullName evidence="1">Uncharacterized protein</fullName>
    </submittedName>
</protein>
<reference evidence="1 2" key="1">
    <citation type="submission" date="2020-12" db="EMBL/GenBank/DDBJ databases">
        <title>Whole genome sequences of gut porcine anaerobes.</title>
        <authorList>
            <person name="Kubasova T."/>
            <person name="Jahodarova E."/>
            <person name="Rychlik I."/>
        </authorList>
    </citation>
    <scope>NUCLEOTIDE SEQUENCE [LARGE SCALE GENOMIC DNA]</scope>
    <source>
        <strain evidence="1 2">An925</strain>
    </source>
</reference>
<gene>
    <name evidence="1" type="ORF">I6E12_05460</name>
</gene>
<organism evidence="1 2">
    <name type="scientific">Xylanibacter brevis</name>
    <dbReference type="NCBI Taxonomy" id="83231"/>
    <lineage>
        <taxon>Bacteria</taxon>
        <taxon>Pseudomonadati</taxon>
        <taxon>Bacteroidota</taxon>
        <taxon>Bacteroidia</taxon>
        <taxon>Bacteroidales</taxon>
        <taxon>Prevotellaceae</taxon>
        <taxon>Xylanibacter</taxon>
    </lineage>
</organism>
<evidence type="ECO:0000313" key="1">
    <source>
        <dbReference type="EMBL" id="MCF2563558.1"/>
    </source>
</evidence>
<evidence type="ECO:0000313" key="2">
    <source>
        <dbReference type="Proteomes" id="UP001200470"/>
    </source>
</evidence>
<keyword evidence="2" id="KW-1185">Reference proteome</keyword>
<name>A0ABS9CEP5_9BACT</name>
<proteinExistence type="predicted"/>
<sequence length="215" mass="25201">MAKNQNWKDDCWVLLIQLYQKKPAGLKPLYCKAMVDLSLELHVPPQTLHQKMKQLESLDTPRIQQLWQHYANNPQRLNRAVKLLRRMAGFGNSGEFYEGVELQESFEHDFRPIEGDSQLMPVTLIIILDLYFRLTPITMVPETPEIQDLARLMHMSAAKIADIMEVYQHCDPYLNRNEMLFSPIFPACQDIWQRYGNSDTEQLATLAEQLKAYYR</sequence>